<name>A0AAD5U473_9FUNG</name>
<proteinExistence type="predicted"/>
<keyword evidence="2" id="KW-1185">Reference proteome</keyword>
<gene>
    <name evidence="1" type="ORF">HK099_000485</name>
</gene>
<dbReference type="Proteomes" id="UP001211065">
    <property type="component" value="Unassembled WGS sequence"/>
</dbReference>
<accession>A0AAD5U473</accession>
<organism evidence="1 2">
    <name type="scientific">Clydaea vesicula</name>
    <dbReference type="NCBI Taxonomy" id="447962"/>
    <lineage>
        <taxon>Eukaryota</taxon>
        <taxon>Fungi</taxon>
        <taxon>Fungi incertae sedis</taxon>
        <taxon>Chytridiomycota</taxon>
        <taxon>Chytridiomycota incertae sedis</taxon>
        <taxon>Chytridiomycetes</taxon>
        <taxon>Lobulomycetales</taxon>
        <taxon>Lobulomycetaceae</taxon>
        <taxon>Clydaea</taxon>
    </lineage>
</organism>
<sequence>MSKCKFDTPAIVWALFEDVYYPAVTIPIAWWPTCTISLQKTHNMIKNPRTEVIVVFLDNPATLIKDISDLQIFDPLNKKFKSLQKNLNDDAAIENVMSLYNGVNFTVLENGKYLAKWKIFSCYFDTLIDFLNNEDISFSENIPIKKFCGQGHALRKSGNRGRRKSYTPESIGILDTANTINAYTSNKITTDTTITINTDTSITINTDTSNTCKSSGIL</sequence>
<dbReference type="EMBL" id="JADGJW010000111">
    <property type="protein sequence ID" value="KAJ3223945.1"/>
    <property type="molecule type" value="Genomic_DNA"/>
</dbReference>
<reference evidence="1" key="1">
    <citation type="submission" date="2020-05" db="EMBL/GenBank/DDBJ databases">
        <title>Phylogenomic resolution of chytrid fungi.</title>
        <authorList>
            <person name="Stajich J.E."/>
            <person name="Amses K."/>
            <person name="Simmons R."/>
            <person name="Seto K."/>
            <person name="Myers J."/>
            <person name="Bonds A."/>
            <person name="Quandt C.A."/>
            <person name="Barry K."/>
            <person name="Liu P."/>
            <person name="Grigoriev I."/>
            <person name="Longcore J.E."/>
            <person name="James T.Y."/>
        </authorList>
    </citation>
    <scope>NUCLEOTIDE SEQUENCE</scope>
    <source>
        <strain evidence="1">JEL0476</strain>
    </source>
</reference>
<protein>
    <submittedName>
        <fullName evidence="1">Uncharacterized protein</fullName>
    </submittedName>
</protein>
<evidence type="ECO:0000313" key="1">
    <source>
        <dbReference type="EMBL" id="KAJ3223945.1"/>
    </source>
</evidence>
<dbReference type="AlphaFoldDB" id="A0AAD5U473"/>
<comment type="caution">
    <text evidence="1">The sequence shown here is derived from an EMBL/GenBank/DDBJ whole genome shotgun (WGS) entry which is preliminary data.</text>
</comment>
<evidence type="ECO:0000313" key="2">
    <source>
        <dbReference type="Proteomes" id="UP001211065"/>
    </source>
</evidence>